<evidence type="ECO:0000313" key="1">
    <source>
        <dbReference type="EMBL" id="BDI31599.1"/>
    </source>
</evidence>
<dbReference type="RefSeq" id="WP_119323340.1">
    <property type="nucleotide sequence ID" value="NZ_AP025739.1"/>
</dbReference>
<dbReference type="EMBL" id="AP025739">
    <property type="protein sequence ID" value="BDI31599.1"/>
    <property type="molecule type" value="Genomic_DNA"/>
</dbReference>
<gene>
    <name evidence="1" type="ORF">CCAX7_36500</name>
</gene>
<sequence length="89" mass="9998">MTVTLNLPPDMEVHIQAEAAKQEVQVEEYLLQLVVAGMIGSAAADQHARSLALLESVRDIGDAEEQRETFTYLRAAVDEERLSDRKRFL</sequence>
<protein>
    <submittedName>
        <fullName evidence="1">Uncharacterized protein</fullName>
    </submittedName>
</protein>
<dbReference type="OrthoDB" id="573320at2"/>
<organism evidence="1 2">
    <name type="scientific">Capsulimonas corticalis</name>
    <dbReference type="NCBI Taxonomy" id="2219043"/>
    <lineage>
        <taxon>Bacteria</taxon>
        <taxon>Bacillati</taxon>
        <taxon>Armatimonadota</taxon>
        <taxon>Armatimonadia</taxon>
        <taxon>Capsulimonadales</taxon>
        <taxon>Capsulimonadaceae</taxon>
        <taxon>Capsulimonas</taxon>
    </lineage>
</organism>
<accession>A0A402D1H8</accession>
<keyword evidence="2" id="KW-1185">Reference proteome</keyword>
<dbReference type="Proteomes" id="UP000287394">
    <property type="component" value="Chromosome"/>
</dbReference>
<dbReference type="KEGG" id="ccot:CCAX7_36500"/>
<proteinExistence type="predicted"/>
<evidence type="ECO:0000313" key="2">
    <source>
        <dbReference type="Proteomes" id="UP000287394"/>
    </source>
</evidence>
<name>A0A402D1H8_9BACT</name>
<dbReference type="AlphaFoldDB" id="A0A402D1H8"/>
<reference evidence="1 2" key="1">
    <citation type="journal article" date="2019" name="Int. J. Syst. Evol. Microbiol.">
        <title>Capsulimonas corticalis gen. nov., sp. nov., an aerobic capsulated bacterium, of a novel bacterial order, Capsulimonadales ord. nov., of the class Armatimonadia of the phylum Armatimonadetes.</title>
        <authorList>
            <person name="Li J."/>
            <person name="Kudo C."/>
            <person name="Tonouchi A."/>
        </authorList>
    </citation>
    <scope>NUCLEOTIDE SEQUENCE [LARGE SCALE GENOMIC DNA]</scope>
    <source>
        <strain evidence="1 2">AX-7</strain>
    </source>
</reference>